<dbReference type="RefSeq" id="WP_037464796.1">
    <property type="nucleotide sequence ID" value="NZ_BCZD01000002.1"/>
</dbReference>
<dbReference type="eggNOG" id="ENOG5032IY6">
    <property type="taxonomic scope" value="Bacteria"/>
</dbReference>
<feature type="transmembrane region" description="Helical" evidence="1">
    <location>
        <begin position="6"/>
        <end position="24"/>
    </location>
</feature>
<evidence type="ECO:0000256" key="1">
    <source>
        <dbReference type="SAM" id="Phobius"/>
    </source>
</evidence>
<organism evidence="2 3">
    <name type="scientific">Sphingobium herbicidovorans (strain ATCC 700291 / DSM 11019 / CCUG 56400 / KCTC 2939 / LMG 18315 / NBRC 16415 / MH)</name>
    <name type="common">Sphingomonas herbicidovorans</name>
    <dbReference type="NCBI Taxonomy" id="1219045"/>
    <lineage>
        <taxon>Bacteria</taxon>
        <taxon>Pseudomonadati</taxon>
        <taxon>Pseudomonadota</taxon>
        <taxon>Alphaproteobacteria</taxon>
        <taxon>Sphingomonadales</taxon>
        <taxon>Sphingomonadaceae</taxon>
        <taxon>Sphingobium</taxon>
    </lineage>
</organism>
<keyword evidence="1" id="KW-0472">Membrane</keyword>
<keyword evidence="1" id="KW-1133">Transmembrane helix</keyword>
<evidence type="ECO:0000313" key="3">
    <source>
        <dbReference type="Proteomes" id="UP000024284"/>
    </source>
</evidence>
<dbReference type="AlphaFoldDB" id="A0A086PAZ9"/>
<protein>
    <submittedName>
        <fullName evidence="2">Uncharacterized protein</fullName>
    </submittedName>
</protein>
<dbReference type="STRING" id="76947.GCA_002080435_01215"/>
<gene>
    <name evidence="2" type="ORF">BV98_001771</name>
</gene>
<sequence>MSTLLAALYLLLMAALGWRLFLMAWSRALKIAVAATLILPIPALFLLPALMHPDRPFADLLGLIGAALAISGVAALLLGMAGAWLKARRT</sequence>
<feature type="transmembrane region" description="Helical" evidence="1">
    <location>
        <begin position="31"/>
        <end position="51"/>
    </location>
</feature>
<dbReference type="PATRIC" id="fig|1219045.3.peg.1811"/>
<reference evidence="2" key="1">
    <citation type="submission" date="2014-08" db="EMBL/GenBank/DDBJ databases">
        <title>Draft genome sequences of Sphingobium herbicidovorans.</title>
        <authorList>
            <person name="Gan H.M."/>
            <person name="Gan H.Y."/>
            <person name="Savka M.A."/>
        </authorList>
    </citation>
    <scope>NUCLEOTIDE SEQUENCE [LARGE SCALE GENOMIC DNA]</scope>
    <source>
        <strain evidence="2">NBRC 16415</strain>
    </source>
</reference>
<comment type="caution">
    <text evidence="2">The sequence shown here is derived from an EMBL/GenBank/DDBJ whole genome shotgun (WGS) entry which is preliminary data.</text>
</comment>
<evidence type="ECO:0000313" key="2">
    <source>
        <dbReference type="EMBL" id="KFG90567.1"/>
    </source>
</evidence>
<accession>A0A086PAZ9</accession>
<proteinExistence type="predicted"/>
<keyword evidence="1" id="KW-0812">Transmembrane</keyword>
<name>A0A086PAZ9_SPHHM</name>
<dbReference type="Proteomes" id="UP000024284">
    <property type="component" value="Unassembled WGS sequence"/>
</dbReference>
<dbReference type="EMBL" id="JFZA02000012">
    <property type="protein sequence ID" value="KFG90567.1"/>
    <property type="molecule type" value="Genomic_DNA"/>
</dbReference>
<keyword evidence="3" id="KW-1185">Reference proteome</keyword>
<feature type="transmembrane region" description="Helical" evidence="1">
    <location>
        <begin position="63"/>
        <end position="85"/>
    </location>
</feature>